<evidence type="ECO:0000256" key="1">
    <source>
        <dbReference type="ARBA" id="ARBA00004186"/>
    </source>
</evidence>
<evidence type="ECO:0000256" key="6">
    <source>
        <dbReference type="ARBA" id="ARBA00022776"/>
    </source>
</evidence>
<dbReference type="GO" id="GO:0005874">
    <property type="term" value="C:microtubule"/>
    <property type="evidence" value="ECO:0007669"/>
    <property type="project" value="UniProtKB-KW"/>
</dbReference>
<evidence type="ECO:0000256" key="5">
    <source>
        <dbReference type="ARBA" id="ARBA00022701"/>
    </source>
</evidence>
<evidence type="ECO:0000256" key="4">
    <source>
        <dbReference type="ARBA" id="ARBA00022618"/>
    </source>
</evidence>
<keyword evidence="3" id="KW-0963">Cytoplasm</keyword>
<keyword evidence="5" id="KW-0493">Microtubule</keyword>
<accession>A0A1V9ZXL4</accession>
<proteinExistence type="inferred from homology"/>
<dbReference type="GO" id="GO:0070652">
    <property type="term" value="C:HAUS complex"/>
    <property type="evidence" value="ECO:0007669"/>
    <property type="project" value="InterPro"/>
</dbReference>
<feature type="coiled-coil region" evidence="10">
    <location>
        <begin position="177"/>
        <end position="221"/>
    </location>
</feature>
<sequence>MTEAQVYEQLKKDMEEDHALKAALMKFIGIDQESLSNTSQKYVGAMAQAASVLELNSIETSAFVAGITDVWEKHHELIAAKRTWQRHEKKQLERMKILDEEVKEAMEMYHVIEKALKERDVRENIGTMDGRIDEYVKKQNVYNQEITKLDETLHKRQIFEQSAFLQHQTLIDLQAKNVSIESDNQTLQSKLSRYENLPPNLEMANATLYEAQELLRRLENEFQSRIQNMV</sequence>
<evidence type="ECO:0000256" key="9">
    <source>
        <dbReference type="ARBA" id="ARBA00023306"/>
    </source>
</evidence>
<evidence type="ECO:0000256" key="7">
    <source>
        <dbReference type="ARBA" id="ARBA00023054"/>
    </source>
</evidence>
<dbReference type="Proteomes" id="UP000243217">
    <property type="component" value="Unassembled WGS sequence"/>
</dbReference>
<comment type="caution">
    <text evidence="11">The sequence shown here is derived from an EMBL/GenBank/DDBJ whole genome shotgun (WGS) entry which is preliminary data.</text>
</comment>
<keyword evidence="9" id="KW-0131">Cell cycle</keyword>
<keyword evidence="4" id="KW-0132">Cell division</keyword>
<comment type="similarity">
    <text evidence="2">Belongs to the HAUS1 family.</text>
</comment>
<dbReference type="EMBL" id="JNBS01001083">
    <property type="protein sequence ID" value="OQS02744.1"/>
    <property type="molecule type" value="Genomic_DNA"/>
</dbReference>
<keyword evidence="6" id="KW-0498">Mitosis</keyword>
<keyword evidence="12" id="KW-1185">Reference proteome</keyword>
<dbReference type="GO" id="GO:0051225">
    <property type="term" value="P:spindle assembly"/>
    <property type="evidence" value="ECO:0007669"/>
    <property type="project" value="InterPro"/>
</dbReference>
<evidence type="ECO:0000256" key="8">
    <source>
        <dbReference type="ARBA" id="ARBA00023212"/>
    </source>
</evidence>
<reference evidence="11 12" key="1">
    <citation type="journal article" date="2014" name="Genome Biol. Evol.">
        <title>The secreted proteins of Achlya hypogyna and Thraustotheca clavata identify the ancestral oomycete secretome and reveal gene acquisitions by horizontal gene transfer.</title>
        <authorList>
            <person name="Misner I."/>
            <person name="Blouin N."/>
            <person name="Leonard G."/>
            <person name="Richards T.A."/>
            <person name="Lane C.E."/>
        </authorList>
    </citation>
    <scope>NUCLEOTIDE SEQUENCE [LARGE SCALE GENOMIC DNA]</scope>
    <source>
        <strain evidence="11 12">ATCC 34112</strain>
    </source>
</reference>
<comment type="subcellular location">
    <subcellularLocation>
        <location evidence="1">Cytoplasm</location>
        <location evidence="1">Cytoskeleton</location>
        <location evidence="1">Spindle</location>
    </subcellularLocation>
</comment>
<protein>
    <submittedName>
        <fullName evidence="11">Uncharacterized protein</fullName>
    </submittedName>
</protein>
<keyword evidence="7 10" id="KW-0175">Coiled coil</keyword>
<dbReference type="GO" id="GO:0005829">
    <property type="term" value="C:cytosol"/>
    <property type="evidence" value="ECO:0007669"/>
    <property type="project" value="TreeGrafter"/>
</dbReference>
<evidence type="ECO:0000256" key="2">
    <source>
        <dbReference type="ARBA" id="ARBA00005479"/>
    </source>
</evidence>
<name>A0A1V9ZXL4_9STRA</name>
<dbReference type="OrthoDB" id="79717at2759"/>
<organism evidence="11 12">
    <name type="scientific">Thraustotheca clavata</name>
    <dbReference type="NCBI Taxonomy" id="74557"/>
    <lineage>
        <taxon>Eukaryota</taxon>
        <taxon>Sar</taxon>
        <taxon>Stramenopiles</taxon>
        <taxon>Oomycota</taxon>
        <taxon>Saprolegniomycetes</taxon>
        <taxon>Saprolegniales</taxon>
        <taxon>Achlyaceae</taxon>
        <taxon>Thraustotheca</taxon>
    </lineage>
</organism>
<gene>
    <name evidence="11" type="ORF">THRCLA_04917</name>
</gene>
<dbReference type="InterPro" id="IPR026243">
    <property type="entry name" value="HAUS1"/>
</dbReference>
<dbReference type="Pfam" id="PF25762">
    <property type="entry name" value="HAUS1"/>
    <property type="match status" value="1"/>
</dbReference>
<evidence type="ECO:0000313" key="11">
    <source>
        <dbReference type="EMBL" id="OQS02744.1"/>
    </source>
</evidence>
<dbReference type="GO" id="GO:0051301">
    <property type="term" value="P:cell division"/>
    <property type="evidence" value="ECO:0007669"/>
    <property type="project" value="UniProtKB-KW"/>
</dbReference>
<keyword evidence="8" id="KW-0206">Cytoskeleton</keyword>
<evidence type="ECO:0000256" key="10">
    <source>
        <dbReference type="SAM" id="Coils"/>
    </source>
</evidence>
<evidence type="ECO:0000256" key="3">
    <source>
        <dbReference type="ARBA" id="ARBA00022490"/>
    </source>
</evidence>
<dbReference type="PANTHER" id="PTHR31570">
    <property type="entry name" value="HAUS AUGMIN-LIKE COMPLEX SUBUNIT 1"/>
    <property type="match status" value="1"/>
</dbReference>
<dbReference type="GO" id="GO:0005819">
    <property type="term" value="C:spindle"/>
    <property type="evidence" value="ECO:0007669"/>
    <property type="project" value="UniProtKB-SubCell"/>
</dbReference>
<evidence type="ECO:0000313" key="12">
    <source>
        <dbReference type="Proteomes" id="UP000243217"/>
    </source>
</evidence>
<dbReference type="PANTHER" id="PTHR31570:SF1">
    <property type="entry name" value="HAUS AUGMIN-LIKE COMPLEX SUBUNIT 1"/>
    <property type="match status" value="1"/>
</dbReference>
<dbReference type="AlphaFoldDB" id="A0A1V9ZXL4"/>